<sequence length="594" mass="69614">MNASKKTDAAAKKEDMETKEMSELDEMKKSNERASASNKPPAPKMDWISNLGIFISNMYMKSENRLPGASMPRCLRNTRECENKHRAAKLPDVPNNSVVEELKRTLSGHQYDTFLDQLEMMAMQFVYPGNGIFDRLVEMAMVLIAKEMSVRELGDIYAKVIRTFFLLVDTFPPCWTSLRPSYLNFLRIPNPSIRSARSDKGTSKLKFYLDLLEEILPQCSDMEIRERTKFYEVHVFNFTEEEEMDVSYETALLQHVQDYDWKSGTLCLDDFNNLSPGTRLSRLFDVLLMLCRILELEFLSWLDHNRLRQSESEIFNEETKPFAIHVFGMSATMRLTDIVRQLMRLYGFAARKSLYPDRLEILQRLISLVVEVSNTAELKYVDNAVTYPSLGPQTRLLIAQFFEIFNSQNPQHIGTYIRNIPQWQQAYLRFEFADHFLQLFYFPRNVAFGPKKVCDEFTDRQWAKYKPRSEIEDDDDEQLSREDYLNILLNALKDYDLWMNLKRFWKVMQSKKQQTPEGTDKEKEVPHWKKRVDAKVIAGRPKVNLPEAKINVPELSVRYSSDVGYMRSLRRLLVKEVQSEIDVSAWLEYLNGFL</sequence>
<dbReference type="eggNOG" id="ENOG502TEXG">
    <property type="taxonomic scope" value="Eukaryota"/>
</dbReference>
<feature type="compositionally biased region" description="Basic and acidic residues" evidence="1">
    <location>
        <begin position="1"/>
        <end position="32"/>
    </location>
</feature>
<dbReference type="EMBL" id="CH479186">
    <property type="protein sequence ID" value="EDW39241.1"/>
    <property type="molecule type" value="Genomic_DNA"/>
</dbReference>
<dbReference type="OMA" id="NTRECEN"/>
<reference evidence="2 3" key="1">
    <citation type="journal article" date="2007" name="Nature">
        <title>Evolution of genes and genomes on the Drosophila phylogeny.</title>
        <authorList>
            <consortium name="Drosophila 12 Genomes Consortium"/>
            <person name="Clark A.G."/>
            <person name="Eisen M.B."/>
            <person name="Smith D.R."/>
            <person name="Bergman C.M."/>
            <person name="Oliver B."/>
            <person name="Markow T.A."/>
            <person name="Kaufman T.C."/>
            <person name="Kellis M."/>
            <person name="Gelbart W."/>
            <person name="Iyer V.N."/>
            <person name="Pollard D.A."/>
            <person name="Sackton T.B."/>
            <person name="Larracuente A.M."/>
            <person name="Singh N.D."/>
            <person name="Abad J.P."/>
            <person name="Abt D.N."/>
            <person name="Adryan B."/>
            <person name="Aguade M."/>
            <person name="Akashi H."/>
            <person name="Anderson W.W."/>
            <person name="Aquadro C.F."/>
            <person name="Ardell D.H."/>
            <person name="Arguello R."/>
            <person name="Artieri C.G."/>
            <person name="Barbash D.A."/>
            <person name="Barker D."/>
            <person name="Barsanti P."/>
            <person name="Batterham P."/>
            <person name="Batzoglou S."/>
            <person name="Begun D."/>
            <person name="Bhutkar A."/>
            <person name="Blanco E."/>
            <person name="Bosak S.A."/>
            <person name="Bradley R.K."/>
            <person name="Brand A.D."/>
            <person name="Brent M.R."/>
            <person name="Brooks A.N."/>
            <person name="Brown R.H."/>
            <person name="Butlin R.K."/>
            <person name="Caggese C."/>
            <person name="Calvi B.R."/>
            <person name="Bernardo de Carvalho A."/>
            <person name="Caspi A."/>
            <person name="Castrezana S."/>
            <person name="Celniker S.E."/>
            <person name="Chang J.L."/>
            <person name="Chapple C."/>
            <person name="Chatterji S."/>
            <person name="Chinwalla A."/>
            <person name="Civetta A."/>
            <person name="Clifton S.W."/>
            <person name="Comeron J.M."/>
            <person name="Costello J.C."/>
            <person name="Coyne J.A."/>
            <person name="Daub J."/>
            <person name="David R.G."/>
            <person name="Delcher A.L."/>
            <person name="Delehaunty K."/>
            <person name="Do C.B."/>
            <person name="Ebling H."/>
            <person name="Edwards K."/>
            <person name="Eickbush T."/>
            <person name="Evans J.D."/>
            <person name="Filipski A."/>
            <person name="Findeiss S."/>
            <person name="Freyhult E."/>
            <person name="Fulton L."/>
            <person name="Fulton R."/>
            <person name="Garcia A.C."/>
            <person name="Gardiner A."/>
            <person name="Garfield D.A."/>
            <person name="Garvin B.E."/>
            <person name="Gibson G."/>
            <person name="Gilbert D."/>
            <person name="Gnerre S."/>
            <person name="Godfrey J."/>
            <person name="Good R."/>
            <person name="Gotea V."/>
            <person name="Gravely B."/>
            <person name="Greenberg A.J."/>
            <person name="Griffiths-Jones S."/>
            <person name="Gross S."/>
            <person name="Guigo R."/>
            <person name="Gustafson E.A."/>
            <person name="Haerty W."/>
            <person name="Hahn M.W."/>
            <person name="Halligan D.L."/>
            <person name="Halpern A.L."/>
            <person name="Halter G.M."/>
            <person name="Han M.V."/>
            <person name="Heger A."/>
            <person name="Hillier L."/>
            <person name="Hinrichs A.S."/>
            <person name="Holmes I."/>
            <person name="Hoskins R.A."/>
            <person name="Hubisz M.J."/>
            <person name="Hultmark D."/>
            <person name="Huntley M.A."/>
            <person name="Jaffe D.B."/>
            <person name="Jagadeeshan S."/>
            <person name="Jeck W.R."/>
            <person name="Johnson J."/>
            <person name="Jones C.D."/>
            <person name="Jordan W.C."/>
            <person name="Karpen G.H."/>
            <person name="Kataoka E."/>
            <person name="Keightley P.D."/>
            <person name="Kheradpour P."/>
            <person name="Kirkness E.F."/>
            <person name="Koerich L.B."/>
            <person name="Kristiansen K."/>
            <person name="Kudrna D."/>
            <person name="Kulathinal R.J."/>
            <person name="Kumar S."/>
            <person name="Kwok R."/>
            <person name="Lander E."/>
            <person name="Langley C.H."/>
            <person name="Lapoint R."/>
            <person name="Lazzaro B.P."/>
            <person name="Lee S.J."/>
            <person name="Levesque L."/>
            <person name="Li R."/>
            <person name="Lin C.F."/>
            <person name="Lin M.F."/>
            <person name="Lindblad-Toh K."/>
            <person name="Llopart A."/>
            <person name="Long M."/>
            <person name="Low L."/>
            <person name="Lozovsky E."/>
            <person name="Lu J."/>
            <person name="Luo M."/>
            <person name="Machado C.A."/>
            <person name="Makalowski W."/>
            <person name="Marzo M."/>
            <person name="Matsuda M."/>
            <person name="Matzkin L."/>
            <person name="McAllister B."/>
            <person name="McBride C.S."/>
            <person name="McKernan B."/>
            <person name="McKernan K."/>
            <person name="Mendez-Lago M."/>
            <person name="Minx P."/>
            <person name="Mollenhauer M.U."/>
            <person name="Montooth K."/>
            <person name="Mount S.M."/>
            <person name="Mu X."/>
            <person name="Myers E."/>
            <person name="Negre B."/>
            <person name="Newfeld S."/>
            <person name="Nielsen R."/>
            <person name="Noor M.A."/>
            <person name="O'Grady P."/>
            <person name="Pachter L."/>
            <person name="Papaceit M."/>
            <person name="Parisi M.J."/>
            <person name="Parisi M."/>
            <person name="Parts L."/>
            <person name="Pedersen J.S."/>
            <person name="Pesole G."/>
            <person name="Phillippy A.M."/>
            <person name="Ponting C.P."/>
            <person name="Pop M."/>
            <person name="Porcelli D."/>
            <person name="Powell J.R."/>
            <person name="Prohaska S."/>
            <person name="Pruitt K."/>
            <person name="Puig M."/>
            <person name="Quesneville H."/>
            <person name="Ram K.R."/>
            <person name="Rand D."/>
            <person name="Rasmussen M.D."/>
            <person name="Reed L.K."/>
            <person name="Reenan R."/>
            <person name="Reily A."/>
            <person name="Remington K.A."/>
            <person name="Rieger T.T."/>
            <person name="Ritchie M.G."/>
            <person name="Robin C."/>
            <person name="Rogers Y.H."/>
            <person name="Rohde C."/>
            <person name="Rozas J."/>
            <person name="Rubenfield M.J."/>
            <person name="Ruiz A."/>
            <person name="Russo S."/>
            <person name="Salzberg S.L."/>
            <person name="Sanchez-Gracia A."/>
            <person name="Saranga D.J."/>
            <person name="Sato H."/>
            <person name="Schaeffer S.W."/>
            <person name="Schatz M.C."/>
            <person name="Schlenke T."/>
            <person name="Schwartz R."/>
            <person name="Segarra C."/>
            <person name="Singh R.S."/>
            <person name="Sirot L."/>
            <person name="Sirota M."/>
            <person name="Sisneros N.B."/>
            <person name="Smith C.D."/>
            <person name="Smith T.F."/>
            <person name="Spieth J."/>
            <person name="Stage D.E."/>
            <person name="Stark A."/>
            <person name="Stephan W."/>
            <person name="Strausberg R.L."/>
            <person name="Strempel S."/>
            <person name="Sturgill D."/>
            <person name="Sutton G."/>
            <person name="Sutton G.G."/>
            <person name="Tao W."/>
            <person name="Teichmann S."/>
            <person name="Tobari Y.N."/>
            <person name="Tomimura Y."/>
            <person name="Tsolas J.M."/>
            <person name="Valente V.L."/>
            <person name="Venter E."/>
            <person name="Venter J.C."/>
            <person name="Vicario S."/>
            <person name="Vieira F.G."/>
            <person name="Vilella A.J."/>
            <person name="Villasante A."/>
            <person name="Walenz B."/>
            <person name="Wang J."/>
            <person name="Wasserman M."/>
            <person name="Watts T."/>
            <person name="Wilson D."/>
            <person name="Wilson R.K."/>
            <person name="Wing R.A."/>
            <person name="Wolfner M.F."/>
            <person name="Wong A."/>
            <person name="Wong G.K."/>
            <person name="Wu C.I."/>
            <person name="Wu G."/>
            <person name="Yamamoto D."/>
            <person name="Yang H.P."/>
            <person name="Yang S.P."/>
            <person name="Yorke J.A."/>
            <person name="Yoshida K."/>
            <person name="Zdobnov E."/>
            <person name="Zhang P."/>
            <person name="Zhang Y."/>
            <person name="Zimin A.V."/>
            <person name="Baldwin J."/>
            <person name="Abdouelleil A."/>
            <person name="Abdulkadir J."/>
            <person name="Abebe A."/>
            <person name="Abera B."/>
            <person name="Abreu J."/>
            <person name="Acer S.C."/>
            <person name="Aftuck L."/>
            <person name="Alexander A."/>
            <person name="An P."/>
            <person name="Anderson E."/>
            <person name="Anderson S."/>
            <person name="Arachi H."/>
            <person name="Azer M."/>
            <person name="Bachantsang P."/>
            <person name="Barry A."/>
            <person name="Bayul T."/>
            <person name="Berlin A."/>
            <person name="Bessette D."/>
            <person name="Bloom T."/>
            <person name="Blye J."/>
            <person name="Boguslavskiy L."/>
            <person name="Bonnet C."/>
            <person name="Boukhgalter B."/>
            <person name="Bourzgui I."/>
            <person name="Brown A."/>
            <person name="Cahill P."/>
            <person name="Channer S."/>
            <person name="Cheshatsang Y."/>
            <person name="Chuda L."/>
            <person name="Citroen M."/>
            <person name="Collymore A."/>
            <person name="Cooke P."/>
            <person name="Costello M."/>
            <person name="D'Aco K."/>
            <person name="Daza R."/>
            <person name="De Haan G."/>
            <person name="DeGray S."/>
            <person name="DeMaso C."/>
            <person name="Dhargay N."/>
            <person name="Dooley K."/>
            <person name="Dooley E."/>
            <person name="Doricent M."/>
            <person name="Dorje P."/>
            <person name="Dorjee K."/>
            <person name="Dupes A."/>
            <person name="Elong R."/>
            <person name="Falk J."/>
            <person name="Farina A."/>
            <person name="Faro S."/>
            <person name="Ferguson D."/>
            <person name="Fisher S."/>
            <person name="Foley C.D."/>
            <person name="Franke A."/>
            <person name="Friedrich D."/>
            <person name="Gadbois L."/>
            <person name="Gearin G."/>
            <person name="Gearin C.R."/>
            <person name="Giannoukos G."/>
            <person name="Goode T."/>
            <person name="Graham J."/>
            <person name="Grandbois E."/>
            <person name="Grewal S."/>
            <person name="Gyaltsen K."/>
            <person name="Hafez N."/>
            <person name="Hagos B."/>
            <person name="Hall J."/>
            <person name="Henson C."/>
            <person name="Hollinger A."/>
            <person name="Honan T."/>
            <person name="Huard M.D."/>
            <person name="Hughes L."/>
            <person name="Hurhula B."/>
            <person name="Husby M.E."/>
            <person name="Kamat A."/>
            <person name="Kanga B."/>
            <person name="Kashin S."/>
            <person name="Khazanovich D."/>
            <person name="Kisner P."/>
            <person name="Lance K."/>
            <person name="Lara M."/>
            <person name="Lee W."/>
            <person name="Lennon N."/>
            <person name="Letendre F."/>
            <person name="LeVine R."/>
            <person name="Lipovsky A."/>
            <person name="Liu X."/>
            <person name="Liu J."/>
            <person name="Liu S."/>
            <person name="Lokyitsang T."/>
            <person name="Lokyitsang Y."/>
            <person name="Lubonja R."/>
            <person name="Lui A."/>
            <person name="MacDonald P."/>
            <person name="Magnisalis V."/>
            <person name="Maru K."/>
            <person name="Matthews C."/>
            <person name="McCusker W."/>
            <person name="McDonough S."/>
            <person name="Mehta T."/>
            <person name="Meldrim J."/>
            <person name="Meneus L."/>
            <person name="Mihai O."/>
            <person name="Mihalev A."/>
            <person name="Mihova T."/>
            <person name="Mittelman R."/>
            <person name="Mlenga V."/>
            <person name="Montmayeur A."/>
            <person name="Mulrain L."/>
            <person name="Navidi A."/>
            <person name="Naylor J."/>
            <person name="Negash T."/>
            <person name="Nguyen T."/>
            <person name="Nguyen N."/>
            <person name="Nicol R."/>
            <person name="Norbu C."/>
            <person name="Norbu N."/>
            <person name="Novod N."/>
            <person name="O'Neill B."/>
            <person name="Osman S."/>
            <person name="Markiewicz E."/>
            <person name="Oyono O.L."/>
            <person name="Patti C."/>
            <person name="Phunkhang P."/>
            <person name="Pierre F."/>
            <person name="Priest M."/>
            <person name="Raghuraman S."/>
            <person name="Rege F."/>
            <person name="Reyes R."/>
            <person name="Rise C."/>
            <person name="Rogov P."/>
            <person name="Ross K."/>
            <person name="Ryan E."/>
            <person name="Settipalli S."/>
            <person name="Shea T."/>
            <person name="Sherpa N."/>
            <person name="Shi L."/>
            <person name="Shih D."/>
            <person name="Sparrow T."/>
            <person name="Spaulding J."/>
            <person name="Stalker J."/>
            <person name="Stange-Thomann N."/>
            <person name="Stavropoulos S."/>
            <person name="Stone C."/>
            <person name="Strader C."/>
            <person name="Tesfaye S."/>
            <person name="Thomson T."/>
            <person name="Thoulutsang Y."/>
            <person name="Thoulutsang D."/>
            <person name="Topham K."/>
            <person name="Topping I."/>
            <person name="Tsamla T."/>
            <person name="Vassiliev H."/>
            <person name="Vo A."/>
            <person name="Wangchuk T."/>
            <person name="Wangdi T."/>
            <person name="Weiand M."/>
            <person name="Wilkinson J."/>
            <person name="Wilson A."/>
            <person name="Yadav S."/>
            <person name="Young G."/>
            <person name="Yu Q."/>
            <person name="Zembek L."/>
            <person name="Zhong D."/>
            <person name="Zimmer A."/>
            <person name="Zwirko Z."/>
            <person name="Jaffe D.B."/>
            <person name="Alvarez P."/>
            <person name="Brockman W."/>
            <person name="Butler J."/>
            <person name="Chin C."/>
            <person name="Gnerre S."/>
            <person name="Grabherr M."/>
            <person name="Kleber M."/>
            <person name="Mauceli E."/>
            <person name="MacCallum I."/>
        </authorList>
    </citation>
    <scope>NUCLEOTIDE SEQUENCE [LARGE SCALE GENOMIC DNA]</scope>
    <source>
        <strain evidence="3">MSH-3 / Tucson 14011-0111.49</strain>
    </source>
</reference>
<dbReference type="OrthoDB" id="7454303at2759"/>
<dbReference type="PhylomeDB" id="B4GNB5"/>
<evidence type="ECO:0000313" key="3">
    <source>
        <dbReference type="Proteomes" id="UP000008744"/>
    </source>
</evidence>
<accession>B4GNB5</accession>
<dbReference type="HOGENOM" id="CLU_397550_0_0_1"/>
<proteinExistence type="predicted"/>
<evidence type="ECO:0000256" key="1">
    <source>
        <dbReference type="SAM" id="MobiDB-lite"/>
    </source>
</evidence>
<feature type="region of interest" description="Disordered" evidence="1">
    <location>
        <begin position="1"/>
        <end position="42"/>
    </location>
</feature>
<name>B4GNB5_DROPE</name>
<dbReference type="Proteomes" id="UP000008744">
    <property type="component" value="Unassembled WGS sequence"/>
</dbReference>
<dbReference type="AlphaFoldDB" id="B4GNB5"/>
<dbReference type="STRING" id="7234.B4GNB5"/>
<protein>
    <submittedName>
        <fullName evidence="2">GL13987</fullName>
    </submittedName>
</protein>
<organism evidence="3">
    <name type="scientific">Drosophila persimilis</name>
    <name type="common">Fruit fly</name>
    <dbReference type="NCBI Taxonomy" id="7234"/>
    <lineage>
        <taxon>Eukaryota</taxon>
        <taxon>Metazoa</taxon>
        <taxon>Ecdysozoa</taxon>
        <taxon>Arthropoda</taxon>
        <taxon>Hexapoda</taxon>
        <taxon>Insecta</taxon>
        <taxon>Pterygota</taxon>
        <taxon>Neoptera</taxon>
        <taxon>Endopterygota</taxon>
        <taxon>Diptera</taxon>
        <taxon>Brachycera</taxon>
        <taxon>Muscomorpha</taxon>
        <taxon>Ephydroidea</taxon>
        <taxon>Drosophilidae</taxon>
        <taxon>Drosophila</taxon>
        <taxon>Sophophora</taxon>
    </lineage>
</organism>
<keyword evidence="3" id="KW-1185">Reference proteome</keyword>
<dbReference type="KEGG" id="dpe:6595174"/>
<evidence type="ECO:0000313" key="2">
    <source>
        <dbReference type="EMBL" id="EDW39241.1"/>
    </source>
</evidence>
<gene>
    <name evidence="2" type="primary">Dper\GL13987</name>
    <name evidence="2" type="ORF">Dper_GL13987</name>
</gene>